<evidence type="ECO:0000259" key="5">
    <source>
        <dbReference type="PROSITE" id="PS50303"/>
    </source>
</evidence>
<dbReference type="AlphaFoldDB" id="A0A444RYJ6"/>
<feature type="domain" description="PUM-HD" evidence="5">
    <location>
        <begin position="125"/>
        <end position="501"/>
    </location>
</feature>
<dbReference type="InterPro" id="IPR012959">
    <property type="entry name" value="CPL_dom"/>
</dbReference>
<evidence type="ECO:0000313" key="6">
    <source>
        <dbReference type="EMBL" id="RXG46207.1"/>
    </source>
</evidence>
<evidence type="ECO:0000256" key="1">
    <source>
        <dbReference type="ARBA" id="ARBA00022737"/>
    </source>
</evidence>
<dbReference type="EMBL" id="RSDZ01000053">
    <property type="protein sequence ID" value="RXG46207.1"/>
    <property type="molecule type" value="Genomic_DNA"/>
</dbReference>
<evidence type="ECO:0000256" key="4">
    <source>
        <dbReference type="SAM" id="MobiDB-lite"/>
    </source>
</evidence>
<dbReference type="InterPro" id="IPR033133">
    <property type="entry name" value="PUM-HD"/>
</dbReference>
<feature type="compositionally biased region" description="Basic residues" evidence="4">
    <location>
        <begin position="681"/>
        <end position="690"/>
    </location>
</feature>
<feature type="region of interest" description="Disordered" evidence="4">
    <location>
        <begin position="652"/>
        <end position="709"/>
    </location>
</feature>
<reference evidence="6 7" key="1">
    <citation type="submission" date="2018-12" db="EMBL/GenBank/DDBJ databases">
        <title>Genome of Verticillium dahliae isolate Getta Getta.</title>
        <authorList>
            <person name="Gardiner D.M."/>
        </authorList>
    </citation>
    <scope>NUCLEOTIDE SEQUENCE [LARGE SCALE GENOMIC DNA]</scope>
    <source>
        <strain evidence="6 7">Getta Getta</strain>
    </source>
</reference>
<comment type="caution">
    <text evidence="6">The sequence shown here is derived from an EMBL/GenBank/DDBJ whole genome shotgun (WGS) entry which is preliminary data.</text>
</comment>
<dbReference type="InterPro" id="IPR001313">
    <property type="entry name" value="Pumilio_RNA-bd_rpt"/>
</dbReference>
<dbReference type="InterPro" id="IPR040059">
    <property type="entry name" value="PUM3"/>
</dbReference>
<keyword evidence="2" id="KW-0694">RNA-binding</keyword>
<dbReference type="GO" id="GO:0005730">
    <property type="term" value="C:nucleolus"/>
    <property type="evidence" value="ECO:0007669"/>
    <property type="project" value="TreeGrafter"/>
</dbReference>
<feature type="compositionally biased region" description="Acidic residues" evidence="4">
    <location>
        <begin position="48"/>
        <end position="61"/>
    </location>
</feature>
<dbReference type="Gene3D" id="1.25.10.10">
    <property type="entry name" value="Leucine-rich Repeat Variant"/>
    <property type="match status" value="1"/>
</dbReference>
<organism evidence="6 7">
    <name type="scientific">Verticillium dahliae</name>
    <name type="common">Verticillium wilt</name>
    <dbReference type="NCBI Taxonomy" id="27337"/>
    <lineage>
        <taxon>Eukaryota</taxon>
        <taxon>Fungi</taxon>
        <taxon>Dikarya</taxon>
        <taxon>Ascomycota</taxon>
        <taxon>Pezizomycotina</taxon>
        <taxon>Sordariomycetes</taxon>
        <taxon>Hypocreomycetidae</taxon>
        <taxon>Glomerellales</taxon>
        <taxon>Plectosphaerellaceae</taxon>
        <taxon>Verticillium</taxon>
    </lineage>
</organism>
<evidence type="ECO:0000313" key="7">
    <source>
        <dbReference type="Proteomes" id="UP000288725"/>
    </source>
</evidence>
<dbReference type="PANTHER" id="PTHR13389">
    <property type="entry name" value="PUMILIO HOMOLOG 3"/>
    <property type="match status" value="1"/>
</dbReference>
<sequence>MATKAAATGSKRKAGPMGKATSDKSAKKVKTDAPKKKKAAPVESPADSSDDFDGIDDDESDGGAKLEQSPPQKKKYDAGAKAKADNITGVGKPVITESSKEAHALQKKLARERKAAKPLGDEVQRTKKIWERLRRKSHVPSEERKQLLEELFTIITGRVKDFVLKHDAVRAVQTAIKYSNAAQRKQICTELQGTFSQLAESRYAKFLIAKLVVQKEPEIRDMIIPEFYGRVRRLINHPEASWILDDIYRQVASKEQKAILLREWYGPEFALLERNKDEKPTSDLAVILDESPSKRGPIMKTLCDMINSLVQKKMTGFTMLHDAMLQYFLNIKPGSDEHTAFLDLLRDDESGDLFKNMAFTRSGSRLACLLLAHGSSKDRRNILKVYKDNFVLMSGDANAHMVILTAFDVIDDTKMTSKVIFSELIGDDEEKVAENIIASMNNQYARATLMYPIEGQSKALFLSNMSDDKAILREVHEIRKTTSKKDDDIRRAELAAVLAPSLLRTIAAAAPTLLADSFGCHIVTEVLLSVGGGKKTKALEAVAAVAEGDPTAEPMELDHHVAQQAHVSQTAWGGRALKTLIAGGKYNKQTGKVEQVEPPLKFADALYPVIEDHVVQWATGPSSLVVLALLESPDFSHGKELKATLKKSKKQLQAAATEETAEQKARREADAAEEDSDKGDKKAKKAKKGGAKPERPVGNSGTRLLLENL</sequence>
<feature type="compositionally biased region" description="Basic and acidic residues" evidence="4">
    <location>
        <begin position="21"/>
        <end position="34"/>
    </location>
</feature>
<dbReference type="GO" id="GO:0003729">
    <property type="term" value="F:mRNA binding"/>
    <property type="evidence" value="ECO:0007669"/>
    <property type="project" value="TreeGrafter"/>
</dbReference>
<proteinExistence type="predicted"/>
<accession>A0A444RYJ6</accession>
<dbReference type="InterPro" id="IPR011989">
    <property type="entry name" value="ARM-like"/>
</dbReference>
<evidence type="ECO:0000256" key="3">
    <source>
        <dbReference type="ARBA" id="ARBA00024893"/>
    </source>
</evidence>
<keyword evidence="1" id="KW-0677">Repeat</keyword>
<protein>
    <recommendedName>
        <fullName evidence="5">PUM-HD domain-containing protein</fullName>
    </recommendedName>
</protein>
<feature type="compositionally biased region" description="Basic and acidic residues" evidence="4">
    <location>
        <begin position="661"/>
        <end position="670"/>
    </location>
</feature>
<dbReference type="SUPFAM" id="SSF48371">
    <property type="entry name" value="ARM repeat"/>
    <property type="match status" value="1"/>
</dbReference>
<dbReference type="Pfam" id="PF08144">
    <property type="entry name" value="CPL"/>
    <property type="match status" value="1"/>
</dbReference>
<evidence type="ECO:0000256" key="2">
    <source>
        <dbReference type="ARBA" id="ARBA00022884"/>
    </source>
</evidence>
<dbReference type="PROSITE" id="PS50303">
    <property type="entry name" value="PUM_HD"/>
    <property type="match status" value="1"/>
</dbReference>
<dbReference type="InterPro" id="IPR016024">
    <property type="entry name" value="ARM-type_fold"/>
</dbReference>
<gene>
    <name evidence="6" type="ORF">VDGE_08809</name>
</gene>
<dbReference type="GO" id="GO:0006417">
    <property type="term" value="P:regulation of translation"/>
    <property type="evidence" value="ECO:0007669"/>
    <property type="project" value="TreeGrafter"/>
</dbReference>
<comment type="function">
    <text evidence="3">RNA-binding nucleolar protein required for pre-rRNA processing. Involved in production of 18S rRNA and assembly of small ribosomal subunit.</text>
</comment>
<feature type="region of interest" description="Disordered" evidence="4">
    <location>
        <begin position="1"/>
        <end position="82"/>
    </location>
</feature>
<dbReference type="Proteomes" id="UP000288725">
    <property type="component" value="Chromosome 1"/>
</dbReference>
<name>A0A444RYJ6_VERDA</name>
<dbReference type="SMART" id="SM00025">
    <property type="entry name" value="Pumilio"/>
    <property type="match status" value="5"/>
</dbReference>
<dbReference type="PANTHER" id="PTHR13389:SF0">
    <property type="entry name" value="PUMILIO HOMOLOG 3"/>
    <property type="match status" value="1"/>
</dbReference>